<sequence length="94" mass="10842">MEALTREMIAGKEADDWGRVTNAETERRPLVRELIEAGFQQEGGETADEWLRWLLATENEIIERGRSIRSELLQEAQTASEGQKAARAYERHRE</sequence>
<dbReference type="GO" id="GO:0044781">
    <property type="term" value="P:bacterial-type flagellum organization"/>
    <property type="evidence" value="ECO:0007669"/>
    <property type="project" value="UniProtKB-KW"/>
</dbReference>
<dbReference type="STRING" id="1123397.SAMN05660831_02627"/>
<gene>
    <name evidence="7" type="ORF">SAMN05660831_02627</name>
</gene>
<protein>
    <recommendedName>
        <fullName evidence="5">Flagellar protein FliT</fullName>
    </recommendedName>
</protein>
<keyword evidence="2" id="KW-0963">Cytoplasm</keyword>
<dbReference type="Gene3D" id="1.20.58.380">
    <property type="entry name" value="Flagellar protein flit"/>
    <property type="match status" value="1"/>
</dbReference>
<evidence type="ECO:0000256" key="6">
    <source>
        <dbReference type="SAM" id="MobiDB-lite"/>
    </source>
</evidence>
<evidence type="ECO:0000256" key="3">
    <source>
        <dbReference type="ARBA" id="ARBA00022795"/>
    </source>
</evidence>
<reference evidence="7 8" key="1">
    <citation type="submission" date="2016-10" db="EMBL/GenBank/DDBJ databases">
        <authorList>
            <person name="de Groot N.N."/>
        </authorList>
    </citation>
    <scope>NUCLEOTIDE SEQUENCE [LARGE SCALE GENOMIC DNA]</scope>
    <source>
        <strain evidence="7 8">HL3</strain>
    </source>
</reference>
<organism evidence="7 8">
    <name type="scientific">Thiohalospira halophila DSM 15071</name>
    <dbReference type="NCBI Taxonomy" id="1123397"/>
    <lineage>
        <taxon>Bacteria</taxon>
        <taxon>Pseudomonadati</taxon>
        <taxon>Pseudomonadota</taxon>
        <taxon>Gammaproteobacteria</taxon>
        <taxon>Thiohalospirales</taxon>
        <taxon>Thiohalospiraceae</taxon>
        <taxon>Thiohalospira</taxon>
    </lineage>
</organism>
<evidence type="ECO:0000313" key="8">
    <source>
        <dbReference type="Proteomes" id="UP000198611"/>
    </source>
</evidence>
<dbReference type="Pfam" id="PF05400">
    <property type="entry name" value="FliT"/>
    <property type="match status" value="1"/>
</dbReference>
<evidence type="ECO:0000256" key="5">
    <source>
        <dbReference type="ARBA" id="ARBA00093797"/>
    </source>
</evidence>
<keyword evidence="7" id="KW-0282">Flagellum</keyword>
<keyword evidence="7" id="KW-0966">Cell projection</keyword>
<keyword evidence="4" id="KW-0143">Chaperone</keyword>
<evidence type="ECO:0000256" key="1">
    <source>
        <dbReference type="ARBA" id="ARBA00004514"/>
    </source>
</evidence>
<dbReference type="EMBL" id="FOMJ01000013">
    <property type="protein sequence ID" value="SFD92923.1"/>
    <property type="molecule type" value="Genomic_DNA"/>
</dbReference>
<dbReference type="AlphaFoldDB" id="A0A1I1WHM3"/>
<keyword evidence="3" id="KW-1005">Bacterial flagellum biogenesis</keyword>
<name>A0A1I1WHM3_9GAMM</name>
<keyword evidence="7" id="KW-0969">Cilium</keyword>
<evidence type="ECO:0000313" key="7">
    <source>
        <dbReference type="EMBL" id="SFD92923.1"/>
    </source>
</evidence>
<evidence type="ECO:0000256" key="2">
    <source>
        <dbReference type="ARBA" id="ARBA00022490"/>
    </source>
</evidence>
<feature type="region of interest" description="Disordered" evidence="6">
    <location>
        <begin position="74"/>
        <end position="94"/>
    </location>
</feature>
<dbReference type="Proteomes" id="UP000198611">
    <property type="component" value="Unassembled WGS sequence"/>
</dbReference>
<keyword evidence="8" id="KW-1185">Reference proteome</keyword>
<proteinExistence type="predicted"/>
<comment type="subcellular location">
    <subcellularLocation>
        <location evidence="1">Cytoplasm</location>
        <location evidence="1">Cytosol</location>
    </subcellularLocation>
</comment>
<dbReference type="InterPro" id="IPR008622">
    <property type="entry name" value="FliT"/>
</dbReference>
<evidence type="ECO:0000256" key="4">
    <source>
        <dbReference type="ARBA" id="ARBA00023186"/>
    </source>
</evidence>
<accession>A0A1I1WHM3</accession>